<feature type="non-terminal residue" evidence="2">
    <location>
        <position position="146"/>
    </location>
</feature>
<protein>
    <submittedName>
        <fullName evidence="2">Uncharacterized protein</fullName>
    </submittedName>
</protein>
<organism evidence="2 3">
    <name type="scientific">Perkinsus olseni</name>
    <name type="common">Perkinsus atlanticus</name>
    <dbReference type="NCBI Taxonomy" id="32597"/>
    <lineage>
        <taxon>Eukaryota</taxon>
        <taxon>Sar</taxon>
        <taxon>Alveolata</taxon>
        <taxon>Perkinsozoa</taxon>
        <taxon>Perkinsea</taxon>
        <taxon>Perkinsida</taxon>
        <taxon>Perkinsidae</taxon>
        <taxon>Perkinsus</taxon>
    </lineage>
</organism>
<comment type="caution">
    <text evidence="2">The sequence shown here is derived from an EMBL/GenBank/DDBJ whole genome shotgun (WGS) entry which is preliminary data.</text>
</comment>
<evidence type="ECO:0000313" key="2">
    <source>
        <dbReference type="EMBL" id="KAF4650489.1"/>
    </source>
</evidence>
<proteinExistence type="predicted"/>
<evidence type="ECO:0000313" key="3">
    <source>
        <dbReference type="Proteomes" id="UP000570595"/>
    </source>
</evidence>
<reference evidence="2 3" key="1">
    <citation type="submission" date="2020-04" db="EMBL/GenBank/DDBJ databases">
        <title>Perkinsus olseni comparative genomics.</title>
        <authorList>
            <person name="Bogema D.R."/>
        </authorList>
    </citation>
    <scope>NUCLEOTIDE SEQUENCE [LARGE SCALE GENOMIC DNA]</scope>
    <source>
        <strain evidence="2">ATCC PRA-179</strain>
    </source>
</reference>
<accession>A0A7J6KV50</accession>
<evidence type="ECO:0000256" key="1">
    <source>
        <dbReference type="SAM" id="MobiDB-lite"/>
    </source>
</evidence>
<sequence>GINLARRGYPIPRPYGDGLSPTSQSYEDYCADSPDDCDFLTLARNGGWGVGLGCIDERANTTIHCPINLDRWRKVIPLDEHIAFEPKCYVMEIPKMALVREKILSNATRRFRRDLTNDEALELLLDVPVPDCPFIPPSEPQTCGGC</sequence>
<dbReference type="Proteomes" id="UP000570595">
    <property type="component" value="Unassembled WGS sequence"/>
</dbReference>
<name>A0A7J6KV50_PEROL</name>
<dbReference type="EMBL" id="JABAHT010001033">
    <property type="protein sequence ID" value="KAF4650489.1"/>
    <property type="molecule type" value="Genomic_DNA"/>
</dbReference>
<dbReference type="AlphaFoldDB" id="A0A7J6KV50"/>
<feature type="region of interest" description="Disordered" evidence="1">
    <location>
        <begin position="1"/>
        <end position="20"/>
    </location>
</feature>
<gene>
    <name evidence="2" type="ORF">FOZ61_000283</name>
</gene>